<keyword evidence="5" id="KW-0597">Phosphoprotein</keyword>
<evidence type="ECO:0000256" key="18">
    <source>
        <dbReference type="ARBA" id="ARBA00047899"/>
    </source>
</evidence>
<evidence type="ECO:0000256" key="7">
    <source>
        <dbReference type="ARBA" id="ARBA00022679"/>
    </source>
</evidence>
<dbReference type="GO" id="GO:0051606">
    <property type="term" value="P:detection of stimulus"/>
    <property type="evidence" value="ECO:0007669"/>
    <property type="project" value="UniProtKB-ARBA"/>
</dbReference>
<evidence type="ECO:0000256" key="11">
    <source>
        <dbReference type="ARBA" id="ARBA00022741"/>
    </source>
</evidence>
<keyword evidence="8 21" id="KW-0812">Transmembrane</keyword>
<evidence type="ECO:0000256" key="6">
    <source>
        <dbReference type="ARBA" id="ARBA00022614"/>
    </source>
</evidence>
<comment type="catalytic activity">
    <reaction evidence="18">
        <text>L-threonyl-[protein] + ATP = O-phospho-L-threonyl-[protein] + ADP + H(+)</text>
        <dbReference type="Rhea" id="RHEA:46608"/>
        <dbReference type="Rhea" id="RHEA-COMP:11060"/>
        <dbReference type="Rhea" id="RHEA-COMP:11605"/>
        <dbReference type="ChEBI" id="CHEBI:15378"/>
        <dbReference type="ChEBI" id="CHEBI:30013"/>
        <dbReference type="ChEBI" id="CHEBI:30616"/>
        <dbReference type="ChEBI" id="CHEBI:61977"/>
        <dbReference type="ChEBI" id="CHEBI:456216"/>
        <dbReference type="EC" id="2.7.11.1"/>
    </reaction>
</comment>
<dbReference type="FunFam" id="3.80.10.10:FF:000383">
    <property type="entry name" value="Leucine-rich repeat receptor protein kinase EMS1"/>
    <property type="match status" value="1"/>
</dbReference>
<dbReference type="InterPro" id="IPR011009">
    <property type="entry name" value="Kinase-like_dom_sf"/>
</dbReference>
<evidence type="ECO:0000256" key="13">
    <source>
        <dbReference type="ARBA" id="ARBA00022840"/>
    </source>
</evidence>
<dbReference type="FunFam" id="3.80.10.10:FF:000400">
    <property type="entry name" value="Nuclear pore complex protein NUP107"/>
    <property type="match status" value="1"/>
</dbReference>
<dbReference type="FunFam" id="3.80.10.10:FF:000177">
    <property type="entry name" value="Leucine-rich repeat receptor-like serine/threonine-protein kinase At1g17230"/>
    <property type="match status" value="1"/>
</dbReference>
<proteinExistence type="predicted"/>
<dbReference type="InterPro" id="IPR017441">
    <property type="entry name" value="Protein_kinase_ATP_BS"/>
</dbReference>
<dbReference type="InterPro" id="IPR003591">
    <property type="entry name" value="Leu-rich_rpt_typical-subtyp"/>
</dbReference>
<reference evidence="23" key="1">
    <citation type="submission" date="2013-07" db="EMBL/GenBank/DDBJ databases">
        <title>The genome of Eucalyptus grandis.</title>
        <authorList>
            <person name="Schmutz J."/>
            <person name="Hayes R."/>
            <person name="Myburg A."/>
            <person name="Tuskan G."/>
            <person name="Grattapaglia D."/>
            <person name="Rokhsar D.S."/>
        </authorList>
    </citation>
    <scope>NUCLEOTIDE SEQUENCE</scope>
    <source>
        <tissue evidence="23">Leaf extractions</tissue>
    </source>
</reference>
<dbReference type="InterPro" id="IPR051716">
    <property type="entry name" value="Plant_RL_S/T_kinase"/>
</dbReference>
<keyword evidence="15 21" id="KW-0472">Membrane</keyword>
<evidence type="ECO:0000256" key="10">
    <source>
        <dbReference type="ARBA" id="ARBA00022737"/>
    </source>
</evidence>
<dbReference type="SUPFAM" id="SSF56112">
    <property type="entry name" value="Protein kinase-like (PK-like)"/>
    <property type="match status" value="1"/>
</dbReference>
<dbReference type="SUPFAM" id="SSF52058">
    <property type="entry name" value="L domain-like"/>
    <property type="match status" value="1"/>
</dbReference>
<keyword evidence="6" id="KW-0433">Leucine-rich repeat</keyword>
<keyword evidence="9" id="KW-0732">Signal</keyword>
<dbReference type="Gene3D" id="3.80.10.10">
    <property type="entry name" value="Ribonuclease Inhibitor"/>
    <property type="match status" value="4"/>
</dbReference>
<keyword evidence="11 20" id="KW-0547">Nucleotide-binding</keyword>
<keyword evidence="10" id="KW-0677">Repeat</keyword>
<evidence type="ECO:0000259" key="22">
    <source>
        <dbReference type="PROSITE" id="PS50011"/>
    </source>
</evidence>
<evidence type="ECO:0000256" key="3">
    <source>
        <dbReference type="ARBA" id="ARBA00022475"/>
    </source>
</evidence>
<evidence type="ECO:0000256" key="4">
    <source>
        <dbReference type="ARBA" id="ARBA00022527"/>
    </source>
</evidence>
<dbReference type="InterPro" id="IPR008266">
    <property type="entry name" value="Tyr_kinase_AS"/>
</dbReference>
<dbReference type="Pfam" id="PF23598">
    <property type="entry name" value="LRR_14"/>
    <property type="match status" value="1"/>
</dbReference>
<comment type="catalytic activity">
    <reaction evidence="19">
        <text>L-seryl-[protein] + ATP = O-phospho-L-seryl-[protein] + ADP + H(+)</text>
        <dbReference type="Rhea" id="RHEA:17989"/>
        <dbReference type="Rhea" id="RHEA-COMP:9863"/>
        <dbReference type="Rhea" id="RHEA-COMP:11604"/>
        <dbReference type="ChEBI" id="CHEBI:15378"/>
        <dbReference type="ChEBI" id="CHEBI:29999"/>
        <dbReference type="ChEBI" id="CHEBI:30616"/>
        <dbReference type="ChEBI" id="CHEBI:83421"/>
        <dbReference type="ChEBI" id="CHEBI:456216"/>
        <dbReference type="EC" id="2.7.11.1"/>
    </reaction>
</comment>
<evidence type="ECO:0000256" key="21">
    <source>
        <dbReference type="SAM" id="Phobius"/>
    </source>
</evidence>
<dbReference type="GO" id="GO:0005524">
    <property type="term" value="F:ATP binding"/>
    <property type="evidence" value="ECO:0007669"/>
    <property type="project" value="UniProtKB-UniRule"/>
</dbReference>
<evidence type="ECO:0000256" key="9">
    <source>
        <dbReference type="ARBA" id="ARBA00022729"/>
    </source>
</evidence>
<evidence type="ECO:0000313" key="23">
    <source>
        <dbReference type="EMBL" id="KCW52281.1"/>
    </source>
</evidence>
<keyword evidence="12" id="KW-0418">Kinase</keyword>
<evidence type="ECO:0000256" key="8">
    <source>
        <dbReference type="ARBA" id="ARBA00022692"/>
    </source>
</evidence>
<dbReference type="PROSITE" id="PS00109">
    <property type="entry name" value="PROTEIN_KINASE_TYR"/>
    <property type="match status" value="1"/>
</dbReference>
<feature type="binding site" evidence="20">
    <location>
        <position position="779"/>
    </location>
    <ligand>
        <name>ATP</name>
        <dbReference type="ChEBI" id="CHEBI:30616"/>
    </ligand>
</feature>
<sequence>MAFFFLLSNQSPSGVFFFFSLFLAGTPLFHGLGVYASSTSLFTINAAGHKDEAEALLNWKSTLDNHSQSLLSSWHGSNPCRFAGVTCKDYGAITHLNLSSLGLRGTLDGLDFSCLTSVVSFELGNNSIYGSIPSSIGNLSKLNFLDLCVNELSGDIPPSIGMLKSLRYLYLCANNFYGSNLREISDLRNLNLKGLNLSGNGLSGPIPSEIGRLTSLIELDLSYNDLIGSIPRSIENMTSLSYLGLSVNRISGSIPQELGGLIHLKGLSLRKNDLVGPIPSSLQNLSNLISLSFNLNHLSGSIPQELGKLISLRELLVFNSGLTGPIPASIGNLLNLTMLNLAANKFNGSLPSGFNRLTRLRELYLSNNEFEGVLPQDVCLGRSLRNFHAFNNRFTGPIPTSLQNCSTLIRLRLEGNQLTGKITEAFGMYPSLNYVDLSHNNLNGELSWKWEHCPNLTSLRISDNQISGEIPAILGRMAQLQELDLSFNCLSGEIPREFRGLMLLSKLDLSSNTITGNVPTEIGLLSHLAHLNLASNNLSGSIPVLIVSCKSLLSLNLSRNKFWRSIPSEVGNAQFLEVLDLSHNLLTRKIPGGLGQLRMLRVLNISHNSLSGSIPHTFGVMSALTSIDLSYNNLEGPLPNVKAFNEAPFEAIQHNKGLCGNVVGLPKCNATGSKKHNQHFGARITVILILSFSGFILLSCTLMVLVIIVHHRRRNIRRENNEQANDLAFMGIWSYDGKVFYDRIVEATEGFDSKYYVGEGAYGIVYKAEISEGQMVAVKQTLSSQDDSEVVDLIAFEREIQALINLRHRNIVKFYGFCSYTRRCFLVYEYMERGSLRTTLNDDERATEFQWDKRVNVVRGVANALSYMHHESSPPMIHRDLTSNNILLDRDYEAHVSDFGTARLLRPDSSNWTTIAGTIGYIAPELAYSTIPTEKCDVYSFGIVALETIMGKHPGDLLLQDCSSSSQTGSPMLLKDVLDQRLSLSRIHLQEAQNLVLIAKLAFACLHSDPQFRPTMGQVSRELCVQVPPEMPLSTVSLEQLRNFNVKKFGAFTRDGDL</sequence>
<keyword evidence="16" id="KW-0675">Receptor</keyword>
<dbReference type="Gene3D" id="3.30.200.20">
    <property type="entry name" value="Phosphorylase Kinase, domain 1"/>
    <property type="match status" value="1"/>
</dbReference>
<keyword evidence="14 21" id="KW-1133">Transmembrane helix</keyword>
<evidence type="ECO:0000256" key="12">
    <source>
        <dbReference type="ARBA" id="ARBA00022777"/>
    </source>
</evidence>
<organism evidence="23">
    <name type="scientific">Eucalyptus grandis</name>
    <name type="common">Flooded gum</name>
    <dbReference type="NCBI Taxonomy" id="71139"/>
    <lineage>
        <taxon>Eukaryota</taxon>
        <taxon>Viridiplantae</taxon>
        <taxon>Streptophyta</taxon>
        <taxon>Embryophyta</taxon>
        <taxon>Tracheophyta</taxon>
        <taxon>Spermatophyta</taxon>
        <taxon>Magnoliopsida</taxon>
        <taxon>eudicotyledons</taxon>
        <taxon>Gunneridae</taxon>
        <taxon>Pentapetalae</taxon>
        <taxon>rosids</taxon>
        <taxon>malvids</taxon>
        <taxon>Myrtales</taxon>
        <taxon>Myrtaceae</taxon>
        <taxon>Myrtoideae</taxon>
        <taxon>Eucalypteae</taxon>
        <taxon>Eucalyptus</taxon>
    </lineage>
</organism>
<dbReference type="SMART" id="SM00369">
    <property type="entry name" value="LRR_TYP"/>
    <property type="match status" value="11"/>
</dbReference>
<evidence type="ECO:0000256" key="2">
    <source>
        <dbReference type="ARBA" id="ARBA00012513"/>
    </source>
</evidence>
<dbReference type="Pfam" id="PF08263">
    <property type="entry name" value="LRRNT_2"/>
    <property type="match status" value="1"/>
</dbReference>
<dbReference type="GO" id="GO:0005886">
    <property type="term" value="C:plasma membrane"/>
    <property type="evidence" value="ECO:0007669"/>
    <property type="project" value="UniProtKB-SubCell"/>
</dbReference>
<protein>
    <recommendedName>
        <fullName evidence="2">non-specific serine/threonine protein kinase</fullName>
        <ecNumber evidence="2">2.7.11.1</ecNumber>
    </recommendedName>
</protein>
<dbReference type="eggNOG" id="ENOG502QQYD">
    <property type="taxonomic scope" value="Eukaryota"/>
</dbReference>
<dbReference type="FunFam" id="1.10.510.10:FF:000445">
    <property type="entry name" value="MDIS1-interacting receptor like kinase 2"/>
    <property type="match status" value="1"/>
</dbReference>
<keyword evidence="3" id="KW-1003">Cell membrane</keyword>
<keyword evidence="13 20" id="KW-0067">ATP-binding</keyword>
<comment type="subcellular location">
    <subcellularLocation>
        <location evidence="1">Cell membrane</location>
        <topology evidence="1">Single-pass type I membrane protein</topology>
    </subcellularLocation>
</comment>
<dbReference type="PROSITE" id="PS50011">
    <property type="entry name" value="PROTEIN_KINASE_DOM"/>
    <property type="match status" value="1"/>
</dbReference>
<dbReference type="InterPro" id="IPR032675">
    <property type="entry name" value="LRR_dom_sf"/>
</dbReference>
<accession>A0A059AF41</accession>
<dbReference type="Gene3D" id="1.10.510.10">
    <property type="entry name" value="Transferase(Phosphotransferase) domain 1"/>
    <property type="match status" value="1"/>
</dbReference>
<dbReference type="GO" id="GO:0004672">
    <property type="term" value="F:protein kinase activity"/>
    <property type="evidence" value="ECO:0000318"/>
    <property type="project" value="GO_Central"/>
</dbReference>
<dbReference type="SMART" id="SM00365">
    <property type="entry name" value="LRR_SD22"/>
    <property type="match status" value="4"/>
</dbReference>
<evidence type="ECO:0000256" key="14">
    <source>
        <dbReference type="ARBA" id="ARBA00022989"/>
    </source>
</evidence>
<name>A0A059AF41_EUCGR</name>
<evidence type="ECO:0000256" key="1">
    <source>
        <dbReference type="ARBA" id="ARBA00004251"/>
    </source>
</evidence>
<dbReference type="EC" id="2.7.11.1" evidence="2"/>
<keyword evidence="4" id="KW-0723">Serine/threonine-protein kinase</keyword>
<keyword evidence="7" id="KW-0808">Transferase</keyword>
<dbReference type="EMBL" id="KK198762">
    <property type="protein sequence ID" value="KCW52281.1"/>
    <property type="molecule type" value="Genomic_DNA"/>
</dbReference>
<evidence type="ECO:0000256" key="17">
    <source>
        <dbReference type="ARBA" id="ARBA00023180"/>
    </source>
</evidence>
<gene>
    <name evidence="23" type="ORF">EUGRSUZ_J01701</name>
</gene>
<dbReference type="InterPro" id="IPR000719">
    <property type="entry name" value="Prot_kinase_dom"/>
</dbReference>
<dbReference type="AlphaFoldDB" id="A0A059AF41"/>
<dbReference type="PANTHER" id="PTHR48053:SF158">
    <property type="entry name" value="MDIS1-INTERACTING RECEPTOR LIKE KINASE 2-LIKE"/>
    <property type="match status" value="1"/>
</dbReference>
<dbReference type="PANTHER" id="PTHR48053">
    <property type="entry name" value="LEUCINE RICH REPEAT FAMILY PROTEIN, EXPRESSED"/>
    <property type="match status" value="1"/>
</dbReference>
<dbReference type="FunFam" id="3.80.10.10:FF:000470">
    <property type="entry name" value="LRR receptor-like serine/threonine-protein kinase RPK2"/>
    <property type="match status" value="1"/>
</dbReference>
<dbReference type="Pfam" id="PF00069">
    <property type="entry name" value="Pkinase"/>
    <property type="match status" value="1"/>
</dbReference>
<dbReference type="FunFam" id="3.30.200.20:FF:000309">
    <property type="entry name" value="Leucine-rich repeat receptor protein kinase MSP1"/>
    <property type="match status" value="1"/>
</dbReference>
<dbReference type="OMA" id="HESSPPM"/>
<dbReference type="STRING" id="71139.A0A059AF41"/>
<evidence type="ECO:0000256" key="15">
    <source>
        <dbReference type="ARBA" id="ARBA00023136"/>
    </source>
</evidence>
<dbReference type="SUPFAM" id="SSF52047">
    <property type="entry name" value="RNI-like"/>
    <property type="match status" value="1"/>
</dbReference>
<dbReference type="Gramene" id="KCW52281">
    <property type="protein sequence ID" value="KCW52281"/>
    <property type="gene ID" value="EUGRSUZ_J01701"/>
</dbReference>
<dbReference type="PROSITE" id="PS00107">
    <property type="entry name" value="PROTEIN_KINASE_ATP"/>
    <property type="match status" value="1"/>
</dbReference>
<evidence type="ECO:0000256" key="16">
    <source>
        <dbReference type="ARBA" id="ARBA00023170"/>
    </source>
</evidence>
<feature type="transmembrane region" description="Helical" evidence="21">
    <location>
        <begin position="684"/>
        <end position="709"/>
    </location>
</feature>
<dbReference type="InterPro" id="IPR013210">
    <property type="entry name" value="LRR_N_plant-typ"/>
</dbReference>
<evidence type="ECO:0000256" key="19">
    <source>
        <dbReference type="ARBA" id="ARBA00048679"/>
    </source>
</evidence>
<evidence type="ECO:0000256" key="20">
    <source>
        <dbReference type="PROSITE-ProRule" id="PRU10141"/>
    </source>
</evidence>
<dbReference type="GO" id="GO:0004674">
    <property type="term" value="F:protein serine/threonine kinase activity"/>
    <property type="evidence" value="ECO:0007669"/>
    <property type="project" value="UniProtKB-KW"/>
</dbReference>
<dbReference type="InterPro" id="IPR001611">
    <property type="entry name" value="Leu-rich_rpt"/>
</dbReference>
<evidence type="ECO:0000256" key="5">
    <source>
        <dbReference type="ARBA" id="ARBA00022553"/>
    </source>
</evidence>
<feature type="domain" description="Protein kinase" evidence="22">
    <location>
        <begin position="751"/>
        <end position="1025"/>
    </location>
</feature>
<dbReference type="Pfam" id="PF00560">
    <property type="entry name" value="LRR_1"/>
    <property type="match status" value="3"/>
</dbReference>
<dbReference type="InterPro" id="IPR055414">
    <property type="entry name" value="LRR_R13L4/SHOC2-like"/>
</dbReference>
<dbReference type="InParanoid" id="A0A059AF41"/>
<dbReference type="Pfam" id="PF13855">
    <property type="entry name" value="LRR_8"/>
    <property type="match status" value="1"/>
</dbReference>
<keyword evidence="17" id="KW-0325">Glycoprotein</keyword>